<evidence type="ECO:0000259" key="1">
    <source>
        <dbReference type="Pfam" id="PF09659"/>
    </source>
</evidence>
<proteinExistence type="predicted"/>
<evidence type="ECO:0000313" key="3">
    <source>
        <dbReference type="Proteomes" id="UP000697472"/>
    </source>
</evidence>
<keyword evidence="3" id="KW-1185">Reference proteome</keyword>
<dbReference type="Pfam" id="PF09659">
    <property type="entry name" value="Cas_Csm6_HEPN"/>
    <property type="match status" value="1"/>
</dbReference>
<comment type="caution">
    <text evidence="2">The sequence shown here is derived from an EMBL/GenBank/DDBJ whole genome shotgun (WGS) entry which is preliminary data.</text>
</comment>
<organism evidence="2 3">
    <name type="scientific">Streptococcus loxodontisalivarius</name>
    <dbReference type="NCBI Taxonomy" id="1349415"/>
    <lineage>
        <taxon>Bacteria</taxon>
        <taxon>Bacillati</taxon>
        <taxon>Bacillota</taxon>
        <taxon>Bacilli</taxon>
        <taxon>Lactobacillales</taxon>
        <taxon>Streptococcaceae</taxon>
        <taxon>Streptococcus</taxon>
    </lineage>
</organism>
<dbReference type="EMBL" id="JAFBEH010000001">
    <property type="protein sequence ID" value="MBM7641754.1"/>
    <property type="molecule type" value="Genomic_DNA"/>
</dbReference>
<name>A0ABS2PP00_9STRE</name>
<evidence type="ECO:0000313" key="2">
    <source>
        <dbReference type="EMBL" id="MBM7641754.1"/>
    </source>
</evidence>
<feature type="domain" description="Csm6 HEPN" evidence="1">
    <location>
        <begin position="78"/>
        <end position="229"/>
    </location>
</feature>
<accession>A0ABS2PP00</accession>
<sequence length="253" mass="29867">MKHREILDILLDVYSYSHALTIAEQLDNSNSDLLFLLKMMSERRELNLDYSFQHQNRIEKIEASYHVKLLSNNIEEERLANYLMDLEAKLANDQLIDFVRAVSPIIYRLFYRLAQQFVPDLSDYIHNSKDYHYDSWDIEKMSQSSNPYIKKLIYKRIDSKVKSQSLLELLQYCQLSDEVQASVKELRRLEKTVRNPLAHLIKPFDEEELAATTGFSSQDFMSALIVLAQETGINYSRQPFYYDYVNQLIKTIL</sequence>
<dbReference type="InterPro" id="IPR053941">
    <property type="entry name" value="Csm6_HEPN"/>
</dbReference>
<gene>
    <name evidence="2" type="ORF">JOC28_000038</name>
</gene>
<protein>
    <recommendedName>
        <fullName evidence="1">Csm6 HEPN domain-containing protein</fullName>
    </recommendedName>
</protein>
<dbReference type="Proteomes" id="UP000697472">
    <property type="component" value="Unassembled WGS sequence"/>
</dbReference>
<reference evidence="2 3" key="1">
    <citation type="submission" date="2021-01" db="EMBL/GenBank/DDBJ databases">
        <title>Genomic Encyclopedia of Type Strains, Phase IV (KMG-IV): sequencing the most valuable type-strain genomes for metagenomic binning, comparative biology and taxonomic classification.</title>
        <authorList>
            <person name="Goeker M."/>
        </authorList>
    </citation>
    <scope>NUCLEOTIDE SEQUENCE [LARGE SCALE GENOMIC DNA]</scope>
    <source>
        <strain evidence="2 3">DSM 27382</strain>
    </source>
</reference>
<dbReference type="RefSeq" id="WP_205008736.1">
    <property type="nucleotide sequence ID" value="NZ_JAFBEH010000001.1"/>
</dbReference>